<dbReference type="AlphaFoldDB" id="A0A0A9GS85"/>
<dbReference type="EMBL" id="GBRH01171617">
    <property type="protein sequence ID" value="JAE26279.1"/>
    <property type="molecule type" value="Transcribed_RNA"/>
</dbReference>
<reference evidence="1" key="1">
    <citation type="submission" date="2014-09" db="EMBL/GenBank/DDBJ databases">
        <authorList>
            <person name="Magalhaes I.L.F."/>
            <person name="Oliveira U."/>
            <person name="Santos F.R."/>
            <person name="Vidigal T.H.D.A."/>
            <person name="Brescovit A.D."/>
            <person name="Santos A.J."/>
        </authorList>
    </citation>
    <scope>NUCLEOTIDE SEQUENCE</scope>
    <source>
        <tissue evidence="1">Shoot tissue taken approximately 20 cm above the soil surface</tissue>
    </source>
</reference>
<name>A0A0A9GS85_ARUDO</name>
<reference evidence="1" key="2">
    <citation type="journal article" date="2015" name="Data Brief">
        <title>Shoot transcriptome of the giant reed, Arundo donax.</title>
        <authorList>
            <person name="Barrero R.A."/>
            <person name="Guerrero F.D."/>
            <person name="Moolhuijzen P."/>
            <person name="Goolsby J.A."/>
            <person name="Tidwell J."/>
            <person name="Bellgard S.E."/>
            <person name="Bellgard M.I."/>
        </authorList>
    </citation>
    <scope>NUCLEOTIDE SEQUENCE</scope>
    <source>
        <tissue evidence="1">Shoot tissue taken approximately 20 cm above the soil surface</tissue>
    </source>
</reference>
<organism evidence="1">
    <name type="scientific">Arundo donax</name>
    <name type="common">Giant reed</name>
    <name type="synonym">Donax arundinaceus</name>
    <dbReference type="NCBI Taxonomy" id="35708"/>
    <lineage>
        <taxon>Eukaryota</taxon>
        <taxon>Viridiplantae</taxon>
        <taxon>Streptophyta</taxon>
        <taxon>Embryophyta</taxon>
        <taxon>Tracheophyta</taxon>
        <taxon>Spermatophyta</taxon>
        <taxon>Magnoliopsida</taxon>
        <taxon>Liliopsida</taxon>
        <taxon>Poales</taxon>
        <taxon>Poaceae</taxon>
        <taxon>PACMAD clade</taxon>
        <taxon>Arundinoideae</taxon>
        <taxon>Arundineae</taxon>
        <taxon>Arundo</taxon>
    </lineage>
</organism>
<accession>A0A0A9GS85</accession>
<protein>
    <submittedName>
        <fullName evidence="1">Uncharacterized protein</fullName>
    </submittedName>
</protein>
<proteinExistence type="predicted"/>
<sequence length="51" mass="5820">MYVARHLWFSANNASANGSYHISIISKNFSNQSRVLVNHASEIRKSAHRFT</sequence>
<evidence type="ECO:0000313" key="1">
    <source>
        <dbReference type="EMBL" id="JAE26279.1"/>
    </source>
</evidence>